<reference evidence="2" key="1">
    <citation type="journal article" date="2023" name="Plant J.">
        <title>Genome sequences and population genomics provide insights into the demographic history, inbreeding, and mutation load of two 'living fossil' tree species of Dipteronia.</title>
        <authorList>
            <person name="Feng Y."/>
            <person name="Comes H.P."/>
            <person name="Chen J."/>
            <person name="Zhu S."/>
            <person name="Lu R."/>
            <person name="Zhang X."/>
            <person name="Li P."/>
            <person name="Qiu J."/>
            <person name="Olsen K.M."/>
            <person name="Qiu Y."/>
        </authorList>
    </citation>
    <scope>NUCLEOTIDE SEQUENCE</scope>
    <source>
        <strain evidence="2">KIB01</strain>
    </source>
</reference>
<dbReference type="InterPro" id="IPR026960">
    <property type="entry name" value="RVT-Znf"/>
</dbReference>
<evidence type="ECO:0000259" key="1">
    <source>
        <dbReference type="Pfam" id="PF13966"/>
    </source>
</evidence>
<dbReference type="EMBL" id="JANJYI010000001">
    <property type="protein sequence ID" value="KAK2661905.1"/>
    <property type="molecule type" value="Genomic_DNA"/>
</dbReference>
<dbReference type="AlphaFoldDB" id="A0AAD9XM12"/>
<feature type="domain" description="Reverse transcriptase zinc-binding" evidence="1">
    <location>
        <begin position="97"/>
        <end position="155"/>
    </location>
</feature>
<comment type="caution">
    <text evidence="2">The sequence shown here is derived from an EMBL/GenBank/DDBJ whole genome shotgun (WGS) entry which is preliminary data.</text>
</comment>
<proteinExistence type="predicted"/>
<evidence type="ECO:0000313" key="2">
    <source>
        <dbReference type="EMBL" id="KAK2661905.1"/>
    </source>
</evidence>
<organism evidence="2 3">
    <name type="scientific">Dipteronia dyeriana</name>
    <dbReference type="NCBI Taxonomy" id="168575"/>
    <lineage>
        <taxon>Eukaryota</taxon>
        <taxon>Viridiplantae</taxon>
        <taxon>Streptophyta</taxon>
        <taxon>Embryophyta</taxon>
        <taxon>Tracheophyta</taxon>
        <taxon>Spermatophyta</taxon>
        <taxon>Magnoliopsida</taxon>
        <taxon>eudicotyledons</taxon>
        <taxon>Gunneridae</taxon>
        <taxon>Pentapetalae</taxon>
        <taxon>rosids</taxon>
        <taxon>malvids</taxon>
        <taxon>Sapindales</taxon>
        <taxon>Sapindaceae</taxon>
        <taxon>Hippocastanoideae</taxon>
        <taxon>Acereae</taxon>
        <taxon>Dipteronia</taxon>
    </lineage>
</organism>
<dbReference type="Proteomes" id="UP001280121">
    <property type="component" value="Unassembled WGS sequence"/>
</dbReference>
<gene>
    <name evidence="2" type="ORF">Ddye_000479</name>
</gene>
<sequence length="171" mass="19208">MDSLEGARLAALFGVRIFSPPILGLDTSVSALITLSGGWNVHLIRDLFFQEDDESILSFPLGSSQPTDSLLWHYKKSGNYSVRSGYRVGCDMVQPTSLSGLSGMESWWKALRRFQIPGKVKKFMWKACNNWIPTFLNLAKLGISNDSKCQCGEQNLNQPPMLYRTPPEFKD</sequence>
<evidence type="ECO:0000313" key="3">
    <source>
        <dbReference type="Proteomes" id="UP001280121"/>
    </source>
</evidence>
<name>A0AAD9XM12_9ROSI</name>
<dbReference type="Pfam" id="PF13966">
    <property type="entry name" value="zf-RVT"/>
    <property type="match status" value="1"/>
</dbReference>
<protein>
    <recommendedName>
        <fullName evidence="1">Reverse transcriptase zinc-binding domain-containing protein</fullName>
    </recommendedName>
</protein>
<keyword evidence="3" id="KW-1185">Reference proteome</keyword>
<accession>A0AAD9XM12</accession>